<reference evidence="2" key="1">
    <citation type="submission" date="2024-07" db="EMBL/GenBank/DDBJ databases">
        <title>Two chromosome-level genome assemblies of Korean endemic species Abeliophyllum distichum and Forsythia ovata (Oleaceae).</title>
        <authorList>
            <person name="Jang H."/>
        </authorList>
    </citation>
    <scope>NUCLEOTIDE SEQUENCE [LARGE SCALE GENOMIC DNA]</scope>
</reference>
<comment type="caution">
    <text evidence="1">The sequence shown here is derived from an EMBL/GenBank/DDBJ whole genome shotgun (WGS) entry which is preliminary data.</text>
</comment>
<evidence type="ECO:0000313" key="2">
    <source>
        <dbReference type="Proteomes" id="UP001604336"/>
    </source>
</evidence>
<protein>
    <submittedName>
        <fullName evidence="1">Uncharacterized protein</fullName>
    </submittedName>
</protein>
<evidence type="ECO:0000313" key="1">
    <source>
        <dbReference type="EMBL" id="KAL2486793.1"/>
    </source>
</evidence>
<dbReference type="Proteomes" id="UP001604336">
    <property type="component" value="Unassembled WGS sequence"/>
</dbReference>
<proteinExistence type="predicted"/>
<accession>A0ABD1REK0</accession>
<dbReference type="PANTHER" id="PTHR31390:SF2">
    <property type="entry name" value="EXPRESSED PROTEIN"/>
    <property type="match status" value="1"/>
</dbReference>
<dbReference type="AlphaFoldDB" id="A0ABD1REK0"/>
<keyword evidence="2" id="KW-1185">Reference proteome</keyword>
<name>A0ABD1REK0_9LAMI</name>
<dbReference type="EMBL" id="JBFOLK010000009">
    <property type="protein sequence ID" value="KAL2486793.1"/>
    <property type="molecule type" value="Genomic_DNA"/>
</dbReference>
<gene>
    <name evidence="1" type="ORF">Adt_31549</name>
</gene>
<organism evidence="1 2">
    <name type="scientific">Abeliophyllum distichum</name>
    <dbReference type="NCBI Taxonomy" id="126358"/>
    <lineage>
        <taxon>Eukaryota</taxon>
        <taxon>Viridiplantae</taxon>
        <taxon>Streptophyta</taxon>
        <taxon>Embryophyta</taxon>
        <taxon>Tracheophyta</taxon>
        <taxon>Spermatophyta</taxon>
        <taxon>Magnoliopsida</taxon>
        <taxon>eudicotyledons</taxon>
        <taxon>Gunneridae</taxon>
        <taxon>Pentapetalae</taxon>
        <taxon>asterids</taxon>
        <taxon>lamiids</taxon>
        <taxon>Lamiales</taxon>
        <taxon>Oleaceae</taxon>
        <taxon>Forsythieae</taxon>
        <taxon>Abeliophyllum</taxon>
    </lineage>
</organism>
<dbReference type="InterPro" id="IPR021916">
    <property type="entry name" value="DUF3527"/>
</dbReference>
<dbReference type="Pfam" id="PF12043">
    <property type="entry name" value="DUF3527"/>
    <property type="match status" value="1"/>
</dbReference>
<sequence length="603" mass="66262">MENTSIHLGKDDQNNEVSMECGSENIESANENLLSKKCIRKIEPEHSLLLNVGRSRTSRNCSEKLFLQNVHGLHSKIPKHIMSFDEKYVLRCLEIIRNCAMRAAALSFASKMDILSDTNRSSYKMARLGTQVHLVVGTENIAISSTGDWIIGRVTGSKSMMNILKSPLLYQFGNLDSDVSFGRSILDVGRPVCSHSVKSSSSLHKIQKEVTVLDHGYGSARAHKRHISVSSTNSTYSDQMSSSLSSALCQGMLQIIWKDGLPHHVFSIDDKEVYVANLSKAESSEDNVLDYVYTFHSGKKGNKECDIREHELELVGKMRVSTSITLCSNNSEIRETHFVLFGFNGNPIGEMQASSNALGKNKRLTRKVVNAFRSKQRSSSKFGGTSAIFEDTSCDRPRDLRNSLDPDDGSAENQYVANLELAAIVVKDHICNSRKEAELGGWGLKFLKKPGNNPSLETSIPSEFCPRNSGECSTSTNILLPAGFHGGPRTRIGGPSTLIDRWISGGCCDCGGWDIGCPLTVLNARSGGTEVSPQADNSGVCKSYDLFIQGSKKNTPIMKMVNIHDSLHYIHFQSTLSALQSFAIAAAIVHSRSPILRSKVYRS</sequence>
<dbReference type="PANTHER" id="PTHR31390">
    <property type="entry name" value="EXPRESSED PROTEIN"/>
    <property type="match status" value="1"/>
</dbReference>